<dbReference type="SUPFAM" id="SSF52091">
    <property type="entry name" value="SpoIIaa-like"/>
    <property type="match status" value="1"/>
</dbReference>
<keyword evidence="2" id="KW-1185">Reference proteome</keyword>
<dbReference type="InterPro" id="IPR036513">
    <property type="entry name" value="STAS_dom_sf"/>
</dbReference>
<reference evidence="1 2" key="1">
    <citation type="submission" date="2016-10" db="EMBL/GenBank/DDBJ databases">
        <authorList>
            <person name="de Groot N.N."/>
        </authorList>
    </citation>
    <scope>NUCLEOTIDE SEQUENCE [LARGE SCALE GENOMIC DNA]</scope>
    <source>
        <strain evidence="1 2">DSM 24956</strain>
    </source>
</reference>
<dbReference type="AlphaFoldDB" id="A0A1H3A818"/>
<organism evidence="1 2">
    <name type="scientific">Lutibacter oricola</name>
    <dbReference type="NCBI Taxonomy" id="762486"/>
    <lineage>
        <taxon>Bacteria</taxon>
        <taxon>Pseudomonadati</taxon>
        <taxon>Bacteroidota</taxon>
        <taxon>Flavobacteriia</taxon>
        <taxon>Flavobacteriales</taxon>
        <taxon>Flavobacteriaceae</taxon>
        <taxon>Lutibacter</taxon>
    </lineage>
</organism>
<dbReference type="STRING" id="762486.SAMN05444411_10441"/>
<sequence>MVSSTNKFKIYPEYNLVIELHSGTLNLTSYLNFKKKLFTHKEFKSGMNYFINLKKVNFDAPTKDIEKFADFNNQRPSFSERRKIALVTDTPSQVVSTTIYKSLLSNHNQDIEIFSTNEKALSWLITEPITQARYKEVLAEL</sequence>
<dbReference type="EMBL" id="FNNJ01000004">
    <property type="protein sequence ID" value="SDX25314.1"/>
    <property type="molecule type" value="Genomic_DNA"/>
</dbReference>
<proteinExistence type="predicted"/>
<name>A0A1H3A818_9FLAO</name>
<accession>A0A1H3A818</accession>
<dbReference type="RefSeq" id="WP_090122799.1">
    <property type="nucleotide sequence ID" value="NZ_FNNJ01000004.1"/>
</dbReference>
<evidence type="ECO:0000313" key="1">
    <source>
        <dbReference type="EMBL" id="SDX25314.1"/>
    </source>
</evidence>
<evidence type="ECO:0000313" key="2">
    <source>
        <dbReference type="Proteomes" id="UP000199595"/>
    </source>
</evidence>
<gene>
    <name evidence="1" type="ORF">SAMN05444411_10441</name>
</gene>
<evidence type="ECO:0008006" key="3">
    <source>
        <dbReference type="Google" id="ProtNLM"/>
    </source>
</evidence>
<dbReference type="Proteomes" id="UP000199595">
    <property type="component" value="Unassembled WGS sequence"/>
</dbReference>
<dbReference type="OrthoDB" id="1447256at2"/>
<protein>
    <recommendedName>
        <fullName evidence="3">SpoIIAA-like</fullName>
    </recommendedName>
</protein>